<keyword evidence="2" id="KW-0472">Membrane</keyword>
<feature type="transmembrane region" description="Helical" evidence="2">
    <location>
        <begin position="6"/>
        <end position="27"/>
    </location>
</feature>
<dbReference type="GO" id="GO:0005886">
    <property type="term" value="C:plasma membrane"/>
    <property type="evidence" value="ECO:0007669"/>
    <property type="project" value="TreeGrafter"/>
</dbReference>
<gene>
    <name evidence="3" type="ORF">CXQ87_005021</name>
</gene>
<evidence type="ECO:0000313" key="3">
    <source>
        <dbReference type="EMBL" id="PVH14745.1"/>
    </source>
</evidence>
<evidence type="ECO:0000256" key="2">
    <source>
        <dbReference type="SAM" id="Phobius"/>
    </source>
</evidence>
<dbReference type="Proteomes" id="UP000244406">
    <property type="component" value="Unassembled WGS sequence"/>
</dbReference>
<feature type="transmembrane region" description="Helical" evidence="2">
    <location>
        <begin position="71"/>
        <end position="93"/>
    </location>
</feature>
<dbReference type="PANTHER" id="PTHR46154:SF4">
    <property type="entry name" value="UREA ACTIVE TRANSPORTER"/>
    <property type="match status" value="1"/>
</dbReference>
<dbReference type="GO" id="GO:0015204">
    <property type="term" value="F:urea transmembrane transporter activity"/>
    <property type="evidence" value="ECO:0007669"/>
    <property type="project" value="InterPro"/>
</dbReference>
<keyword evidence="1" id="KW-0813">Transport</keyword>
<keyword evidence="2" id="KW-0812">Transmembrane</keyword>
<dbReference type="VEuPathDB" id="FungiDB:CXQ87_005021"/>
<reference evidence="3 4" key="1">
    <citation type="submission" date="2017-12" db="EMBL/GenBank/DDBJ databases">
        <title>Genome Sequence of the Amphotericin B-resistant Candida duobushaemulonii strain, B09383.</title>
        <authorList>
            <person name="Chow N.A."/>
            <person name="Gade L."/>
            <person name="Batra D."/>
            <person name="Rowe L.A."/>
            <person name="Loparev V.N."/>
            <person name="Litvintseva A.P."/>
        </authorList>
    </citation>
    <scope>NUCLEOTIDE SEQUENCE [LARGE SCALE GENOMIC DNA]</scope>
    <source>
        <strain evidence="3 4">B09383</strain>
    </source>
</reference>
<keyword evidence="4" id="KW-1185">Reference proteome</keyword>
<accession>A0A2V1AAP8</accession>
<sequence>MITEATFIGNIVALGSCPIYVVIITLLKPEQHDYDMNILSIEIVMADDVDEEGREAAKVTDSEKNVLKKQVWMSAFANIIILFGCHILIPLALYGSGYESTKGAFVFFIVVNIIWAVLAAGYIILVPLWQGREAIKTVTGVLLGKKRPQPVSDNMNSESHDSIELLVSGKGTDNAT</sequence>
<evidence type="ECO:0000313" key="4">
    <source>
        <dbReference type="Proteomes" id="UP000244406"/>
    </source>
</evidence>
<dbReference type="InterPro" id="IPR031155">
    <property type="entry name" value="DUR"/>
</dbReference>
<keyword evidence="2" id="KW-1133">Transmembrane helix</keyword>
<dbReference type="RefSeq" id="XP_025335685.1">
    <property type="nucleotide sequence ID" value="XM_025483450.1"/>
</dbReference>
<dbReference type="PANTHER" id="PTHR46154">
    <property type="match status" value="1"/>
</dbReference>
<feature type="transmembrane region" description="Helical" evidence="2">
    <location>
        <begin position="105"/>
        <end position="129"/>
    </location>
</feature>
<dbReference type="GeneID" id="37005019"/>
<name>A0A2V1AAP8_9ASCO</name>
<dbReference type="GO" id="GO:0015489">
    <property type="term" value="F:putrescine transmembrane transporter activity"/>
    <property type="evidence" value="ECO:0007669"/>
    <property type="project" value="TreeGrafter"/>
</dbReference>
<proteinExistence type="predicted"/>
<protein>
    <submittedName>
        <fullName evidence="3">Uncharacterized protein</fullName>
    </submittedName>
</protein>
<dbReference type="GO" id="GO:0015606">
    <property type="term" value="F:spermidine transmembrane transporter activity"/>
    <property type="evidence" value="ECO:0007669"/>
    <property type="project" value="TreeGrafter"/>
</dbReference>
<evidence type="ECO:0000256" key="1">
    <source>
        <dbReference type="ARBA" id="ARBA00022448"/>
    </source>
</evidence>
<dbReference type="AlphaFoldDB" id="A0A2V1AAP8"/>
<organism evidence="3 4">
    <name type="scientific">Candidozyma duobushaemuli</name>
    <dbReference type="NCBI Taxonomy" id="1231522"/>
    <lineage>
        <taxon>Eukaryota</taxon>
        <taxon>Fungi</taxon>
        <taxon>Dikarya</taxon>
        <taxon>Ascomycota</taxon>
        <taxon>Saccharomycotina</taxon>
        <taxon>Pichiomycetes</taxon>
        <taxon>Metschnikowiaceae</taxon>
        <taxon>Candidozyma</taxon>
    </lineage>
</organism>
<dbReference type="EMBL" id="PKFP01000002">
    <property type="protein sequence ID" value="PVH14745.1"/>
    <property type="molecule type" value="Genomic_DNA"/>
</dbReference>
<comment type="caution">
    <text evidence="3">The sequence shown here is derived from an EMBL/GenBank/DDBJ whole genome shotgun (WGS) entry which is preliminary data.</text>
</comment>